<dbReference type="InterPro" id="IPR001296">
    <property type="entry name" value="Glyco_trans_1"/>
</dbReference>
<proteinExistence type="predicted"/>
<sequence length="394" mass="44123">MVITTGNPPARLLDLTRLISRAGHPMTGVDRVEFAYLEHLLEHPSLWGLVRTSIGYVLLDHAGCRTVHTRLQDNLWGPTDRLARLQRGRHPIRLRAEADLRRICRARCLPIRLSSMLRRHLPMGVHYINTGHSNLTNRVLSALTLCKAHVAVFVHDTIPLDFPQYQRPETFASFRLFLDRVVARADVILCNSHQTLADMKRHAKTDLPPSAVAHLGVNLPTLGVAPDGPWTPPYFVTLGTIEPRKNHALLLDIWGKIPDAHLLICGHRGWENHAVFERLDAAPSRVHELSELPDDQLFALIKGAAGLLFPSFAEGYGLPPLEAAALGVPVLCNDLPIYREVLGDIPVYADARDRYLWETTIKQMAQAHQTGTGNTLDYTAPTWDDHFKIVLTLI</sequence>
<evidence type="ECO:0000313" key="4">
    <source>
        <dbReference type="Proteomes" id="UP000220836"/>
    </source>
</evidence>
<keyword evidence="4" id="KW-1185">Reference proteome</keyword>
<dbReference type="PANTHER" id="PTHR46401:SF2">
    <property type="entry name" value="GLYCOSYLTRANSFERASE WBBK-RELATED"/>
    <property type="match status" value="1"/>
</dbReference>
<dbReference type="SUPFAM" id="SSF53756">
    <property type="entry name" value="UDP-Glycosyltransferase/glycogen phosphorylase"/>
    <property type="match status" value="1"/>
</dbReference>
<name>A0A238KKT0_9RHOB</name>
<evidence type="ECO:0000313" key="3">
    <source>
        <dbReference type="EMBL" id="SMX43429.1"/>
    </source>
</evidence>
<dbReference type="OrthoDB" id="9790710at2"/>
<dbReference type="Pfam" id="PF00534">
    <property type="entry name" value="Glycos_transf_1"/>
    <property type="match status" value="1"/>
</dbReference>
<dbReference type="AlphaFoldDB" id="A0A238KKT0"/>
<dbReference type="Gene3D" id="3.40.50.2000">
    <property type="entry name" value="Glycogen Phosphorylase B"/>
    <property type="match status" value="1"/>
</dbReference>
<dbReference type="PANTHER" id="PTHR46401">
    <property type="entry name" value="GLYCOSYLTRANSFERASE WBBK-RELATED"/>
    <property type="match status" value="1"/>
</dbReference>
<feature type="domain" description="Glycosyl transferase family 1" evidence="2">
    <location>
        <begin position="231"/>
        <end position="344"/>
    </location>
</feature>
<dbReference type="EMBL" id="FXYH01000009">
    <property type="protein sequence ID" value="SMX43429.1"/>
    <property type="molecule type" value="Genomic_DNA"/>
</dbReference>
<dbReference type="Proteomes" id="UP000220836">
    <property type="component" value="Unassembled WGS sequence"/>
</dbReference>
<gene>
    <name evidence="3" type="ORF">PEV8663_02670</name>
</gene>
<organism evidence="3 4">
    <name type="scientific">Pelagimonas varians</name>
    <dbReference type="NCBI Taxonomy" id="696760"/>
    <lineage>
        <taxon>Bacteria</taxon>
        <taxon>Pseudomonadati</taxon>
        <taxon>Pseudomonadota</taxon>
        <taxon>Alphaproteobacteria</taxon>
        <taxon>Rhodobacterales</taxon>
        <taxon>Roseobacteraceae</taxon>
        <taxon>Pelagimonas</taxon>
    </lineage>
</organism>
<protein>
    <submittedName>
        <fullName evidence="3">Glycosyl transferases group 1</fullName>
    </submittedName>
</protein>
<keyword evidence="1 3" id="KW-0808">Transferase</keyword>
<evidence type="ECO:0000256" key="1">
    <source>
        <dbReference type="ARBA" id="ARBA00022679"/>
    </source>
</evidence>
<reference evidence="3 4" key="1">
    <citation type="submission" date="2017-05" db="EMBL/GenBank/DDBJ databases">
        <authorList>
            <person name="Song R."/>
            <person name="Chenine A.L."/>
            <person name="Ruprecht R.M."/>
        </authorList>
    </citation>
    <scope>NUCLEOTIDE SEQUENCE [LARGE SCALE GENOMIC DNA]</scope>
    <source>
        <strain evidence="3 4">CECT 8663</strain>
    </source>
</reference>
<dbReference type="CDD" id="cd03809">
    <property type="entry name" value="GT4_MtfB-like"/>
    <property type="match status" value="1"/>
</dbReference>
<dbReference type="GO" id="GO:0016757">
    <property type="term" value="F:glycosyltransferase activity"/>
    <property type="evidence" value="ECO:0007669"/>
    <property type="project" value="InterPro"/>
</dbReference>
<accession>A0A238KKT0</accession>
<evidence type="ECO:0000259" key="2">
    <source>
        <dbReference type="Pfam" id="PF00534"/>
    </source>
</evidence>